<evidence type="ECO:0000256" key="11">
    <source>
        <dbReference type="ARBA" id="ARBA00023310"/>
    </source>
</evidence>
<dbReference type="InterPro" id="IPR028987">
    <property type="entry name" value="ATP_synth_B-like_membr_sf"/>
</dbReference>
<dbReference type="InterPro" id="IPR050059">
    <property type="entry name" value="ATP_synthase_B_chain"/>
</dbReference>
<evidence type="ECO:0000256" key="1">
    <source>
        <dbReference type="ARBA" id="ARBA00004162"/>
    </source>
</evidence>
<comment type="similarity">
    <text evidence="2 14 15">Belongs to the ATPase B chain family.</text>
</comment>
<dbReference type="NCBIfam" id="TIGR01144">
    <property type="entry name" value="ATP_synt_b"/>
    <property type="match status" value="1"/>
</dbReference>
<dbReference type="RefSeq" id="WP_062287157.1">
    <property type="nucleotide sequence ID" value="NZ_CP013200.1"/>
</dbReference>
<keyword evidence="4 14" id="KW-1003">Cell membrane</keyword>
<keyword evidence="8 14" id="KW-1133">Transmembrane helix</keyword>
<keyword evidence="16" id="KW-0175">Coiled coil</keyword>
<dbReference type="PANTHER" id="PTHR33445">
    <property type="entry name" value="ATP SYNTHASE SUBUNIT B', CHLOROPLASTIC"/>
    <property type="match status" value="1"/>
</dbReference>
<dbReference type="Pfam" id="PF00430">
    <property type="entry name" value="ATP-synt_B"/>
    <property type="match status" value="1"/>
</dbReference>
<evidence type="ECO:0000256" key="9">
    <source>
        <dbReference type="ARBA" id="ARBA00023065"/>
    </source>
</evidence>
<dbReference type="PANTHER" id="PTHR33445:SF1">
    <property type="entry name" value="ATP SYNTHASE SUBUNIT B"/>
    <property type="match status" value="1"/>
</dbReference>
<gene>
    <name evidence="14" type="primary">atpF</name>
    <name evidence="17" type="ORF">AS189_07785</name>
</gene>
<keyword evidence="6 14" id="KW-0812">Transmembrane</keyword>
<evidence type="ECO:0000256" key="14">
    <source>
        <dbReference type="HAMAP-Rule" id="MF_01398"/>
    </source>
</evidence>
<comment type="subcellular location">
    <subcellularLocation>
        <location evidence="1 14">Cell membrane</location>
        <topology evidence="1 14">Single-pass membrane protein</topology>
    </subcellularLocation>
</comment>
<keyword evidence="9 14" id="KW-0406">Ion transport</keyword>
<comment type="function">
    <text evidence="12 14">F(1)F(0) ATP synthase produces ATP from ADP in the presence of a proton or sodium gradient. F-type ATPases consist of two structural domains, F(1) containing the extramembraneous catalytic core and F(0) containing the membrane proton channel, linked together by a central stalk and a peripheral stalk. During catalysis, ATP synthesis in the catalytic domain of F(1) is coupled via a rotary mechanism of the central stalk subunits to proton translocation.</text>
</comment>
<accession>A0A0S2LXY6</accession>
<keyword evidence="7 14" id="KW-0375">Hydrogen ion transport</keyword>
<evidence type="ECO:0000256" key="8">
    <source>
        <dbReference type="ARBA" id="ARBA00022989"/>
    </source>
</evidence>
<dbReference type="SUPFAM" id="SSF81573">
    <property type="entry name" value="F1F0 ATP synthase subunit B, membrane domain"/>
    <property type="match status" value="1"/>
</dbReference>
<dbReference type="CDD" id="cd06503">
    <property type="entry name" value="ATP-synt_Fo_b"/>
    <property type="match status" value="1"/>
</dbReference>
<reference evidence="18" key="1">
    <citation type="submission" date="2015-11" db="EMBL/GenBank/DDBJ databases">
        <authorList>
            <person name="Kumar R."/>
            <person name="Singh D."/>
            <person name="Swarnkar M.K."/>
            <person name="Singh A.K."/>
            <person name="Kumar S."/>
        </authorList>
    </citation>
    <scope>NUCLEOTIDE SEQUENCE [LARGE SCALE GENOMIC DNA]</scope>
    <source>
        <strain evidence="18">ERGS4:06</strain>
    </source>
</reference>
<evidence type="ECO:0000256" key="7">
    <source>
        <dbReference type="ARBA" id="ARBA00022781"/>
    </source>
</evidence>
<evidence type="ECO:0000256" key="10">
    <source>
        <dbReference type="ARBA" id="ARBA00023136"/>
    </source>
</evidence>
<keyword evidence="10 14" id="KW-0472">Membrane</keyword>
<evidence type="ECO:0000313" key="17">
    <source>
        <dbReference type="EMBL" id="ALO66410.1"/>
    </source>
</evidence>
<protein>
    <recommendedName>
        <fullName evidence="14">ATP synthase subunit b</fullName>
    </recommendedName>
    <alternativeName>
        <fullName evidence="14">ATP synthase F(0) sector subunit b</fullName>
    </alternativeName>
    <alternativeName>
        <fullName evidence="14">ATPase subunit I</fullName>
    </alternativeName>
    <alternativeName>
        <fullName evidence="14">F-type ATPase subunit b</fullName>
        <shortName evidence="14">F-ATPase subunit b</shortName>
    </alternativeName>
</protein>
<evidence type="ECO:0000256" key="4">
    <source>
        <dbReference type="ARBA" id="ARBA00022475"/>
    </source>
</evidence>
<dbReference type="GO" id="GO:0045259">
    <property type="term" value="C:proton-transporting ATP synthase complex"/>
    <property type="evidence" value="ECO:0007669"/>
    <property type="project" value="UniProtKB-KW"/>
</dbReference>
<dbReference type="GO" id="GO:0005886">
    <property type="term" value="C:plasma membrane"/>
    <property type="evidence" value="ECO:0007669"/>
    <property type="project" value="UniProtKB-SubCell"/>
</dbReference>
<evidence type="ECO:0000256" key="5">
    <source>
        <dbReference type="ARBA" id="ARBA00022547"/>
    </source>
</evidence>
<dbReference type="InterPro" id="IPR002146">
    <property type="entry name" value="ATP_synth_b/b'su_bac/chlpt"/>
</dbReference>
<evidence type="ECO:0000256" key="12">
    <source>
        <dbReference type="ARBA" id="ARBA00025198"/>
    </source>
</evidence>
<comment type="function">
    <text evidence="14">Component of the F(0) channel, it forms part of the peripheral stalk, linking F(1) to F(0).</text>
</comment>
<dbReference type="GO" id="GO:0046933">
    <property type="term" value="F:proton-transporting ATP synthase activity, rotational mechanism"/>
    <property type="evidence" value="ECO:0007669"/>
    <property type="project" value="UniProtKB-UniRule"/>
</dbReference>
<evidence type="ECO:0000313" key="18">
    <source>
        <dbReference type="Proteomes" id="UP000059574"/>
    </source>
</evidence>
<dbReference type="GO" id="GO:0046961">
    <property type="term" value="F:proton-transporting ATPase activity, rotational mechanism"/>
    <property type="evidence" value="ECO:0007669"/>
    <property type="project" value="TreeGrafter"/>
</dbReference>
<organism evidence="17 18">
    <name type="scientific">Arthrobacter alpinus</name>
    <dbReference type="NCBI Taxonomy" id="656366"/>
    <lineage>
        <taxon>Bacteria</taxon>
        <taxon>Bacillati</taxon>
        <taxon>Actinomycetota</taxon>
        <taxon>Actinomycetes</taxon>
        <taxon>Micrococcales</taxon>
        <taxon>Micrococcaceae</taxon>
        <taxon>Arthrobacter</taxon>
    </lineage>
</organism>
<dbReference type="AlphaFoldDB" id="A0A0S2LXY6"/>
<dbReference type="Gene3D" id="1.20.5.620">
    <property type="entry name" value="F1F0 ATP synthase subunit B, membrane domain"/>
    <property type="match status" value="1"/>
</dbReference>
<evidence type="ECO:0000256" key="2">
    <source>
        <dbReference type="ARBA" id="ARBA00005513"/>
    </source>
</evidence>
<dbReference type="InterPro" id="IPR005864">
    <property type="entry name" value="ATP_synth_F0_bsu_bac"/>
</dbReference>
<dbReference type="NCBIfam" id="NF004412">
    <property type="entry name" value="PRK05759.1-3"/>
    <property type="match status" value="1"/>
</dbReference>
<proteinExistence type="inferred from homology"/>
<feature type="coiled-coil region" evidence="16">
    <location>
        <begin position="57"/>
        <end position="95"/>
    </location>
</feature>
<keyword evidence="5 14" id="KW-0138">CF(0)</keyword>
<dbReference type="HAMAP" id="MF_01398">
    <property type="entry name" value="ATP_synth_b_bprime"/>
    <property type="match status" value="1"/>
</dbReference>
<comment type="subunit">
    <text evidence="13 14">F-type ATPases have 2 components, F(1) - the catalytic core - and F(0) - the membrane proton channel. F(1) has five subunits: alpha(3), beta(3), gamma(1), delta(1), epsilon(1). F(0) has three main subunits: a(1), b(2) and c(10-14). The alpha and beta chains form an alternating ring which encloses part of the gamma chain. F(1) is attached to F(0) by a central stalk formed by the gamma and epsilon chains, while a peripheral stalk is formed by the delta and b chains.</text>
</comment>
<name>A0A0S2LXY6_9MICC</name>
<sequence>MITAEVILASSEGANPLLPNLWEVLVTAVAFAVLLFVVKKYIAPIFEKSYTDRVEAIEGGLEKAEEAQAEANALLEQYKAQLMDARTEANSIRETARAEGSQILADLKAKAAEESARITAQAQVQIEAERVAAVNSLRNEVGTLATSLAGKIVGEALNDDARSNRVVERFLADLENQSNAGVTK</sequence>
<feature type="transmembrane region" description="Helical" evidence="14">
    <location>
        <begin position="20"/>
        <end position="38"/>
    </location>
</feature>
<keyword evidence="11 14" id="KW-0066">ATP synthesis</keyword>
<reference evidence="17 18" key="2">
    <citation type="journal article" date="2016" name="J. Biotechnol.">
        <title>Complete genome sequence of Arthrobacter alpinus ERGS4:06, a yellow pigmented bacterium tolerant to cold and radiations isolated from Sikkim Himalaya.</title>
        <authorList>
            <person name="Kumar R."/>
            <person name="Singh D."/>
            <person name="Swarnkar M.K."/>
            <person name="Singh A.K."/>
            <person name="Kumar S."/>
        </authorList>
    </citation>
    <scope>NUCLEOTIDE SEQUENCE [LARGE SCALE GENOMIC DNA]</scope>
    <source>
        <strain evidence="17 18">ERGS4:06</strain>
    </source>
</reference>
<evidence type="ECO:0000256" key="6">
    <source>
        <dbReference type="ARBA" id="ARBA00022692"/>
    </source>
</evidence>
<evidence type="ECO:0000256" key="3">
    <source>
        <dbReference type="ARBA" id="ARBA00022448"/>
    </source>
</evidence>
<dbReference type="Proteomes" id="UP000059574">
    <property type="component" value="Chromosome"/>
</dbReference>
<keyword evidence="3 14" id="KW-0813">Transport</keyword>
<evidence type="ECO:0000256" key="15">
    <source>
        <dbReference type="RuleBase" id="RU003848"/>
    </source>
</evidence>
<evidence type="ECO:0000256" key="13">
    <source>
        <dbReference type="ARBA" id="ARBA00025830"/>
    </source>
</evidence>
<evidence type="ECO:0000256" key="16">
    <source>
        <dbReference type="SAM" id="Coils"/>
    </source>
</evidence>
<dbReference type="EMBL" id="CP013200">
    <property type="protein sequence ID" value="ALO66410.1"/>
    <property type="molecule type" value="Genomic_DNA"/>
</dbReference>